<evidence type="ECO:0000313" key="2">
    <source>
        <dbReference type="Proteomes" id="UP000242886"/>
    </source>
</evidence>
<name>A0A7Z7HQ26_9PROT</name>
<evidence type="ECO:0000313" key="1">
    <source>
        <dbReference type="EMBL" id="SMB22927.1"/>
    </source>
</evidence>
<accession>A0A7Z7HQ26</accession>
<organism evidence="1 2">
    <name type="scientific">Sterolibacterium denitrificans</name>
    <dbReference type="NCBI Taxonomy" id="157592"/>
    <lineage>
        <taxon>Bacteria</taxon>
        <taxon>Pseudomonadati</taxon>
        <taxon>Pseudomonadota</taxon>
        <taxon>Betaproteobacteria</taxon>
        <taxon>Nitrosomonadales</taxon>
        <taxon>Sterolibacteriaceae</taxon>
        <taxon>Sterolibacterium</taxon>
    </lineage>
</organism>
<dbReference type="EMBL" id="LT837803">
    <property type="protein sequence ID" value="SMB22927.1"/>
    <property type="molecule type" value="Genomic_DNA"/>
</dbReference>
<keyword evidence="2" id="KW-1185">Reference proteome</keyword>
<dbReference type="Proteomes" id="UP000242886">
    <property type="component" value="Chromosome SDENCHOL"/>
</dbReference>
<sequence length="25" mass="3068">MFFYKAFNVRKLGTTQYYTCHTLSF</sequence>
<gene>
    <name evidence="1" type="ORF">SDENCHOL_10724</name>
</gene>
<protein>
    <submittedName>
        <fullName evidence="1">Uncharacterized protein</fullName>
    </submittedName>
</protein>
<proteinExistence type="predicted"/>
<dbReference type="AlphaFoldDB" id="A0A7Z7HQ26"/>
<reference evidence="1" key="1">
    <citation type="submission" date="2017-03" db="EMBL/GenBank/DDBJ databases">
        <authorList>
            <consortium name="AG Boll"/>
        </authorList>
    </citation>
    <scope>NUCLEOTIDE SEQUENCE [LARGE SCALE GENOMIC DNA]</scope>
    <source>
        <strain evidence="1">Chol</strain>
    </source>
</reference>